<reference evidence="5" key="1">
    <citation type="journal article" date="2019" name="Int. J. Syst. Evol. Microbiol.">
        <title>The Global Catalogue of Microorganisms (GCM) 10K type strain sequencing project: providing services to taxonomists for standard genome sequencing and annotation.</title>
        <authorList>
            <consortium name="The Broad Institute Genomics Platform"/>
            <consortium name="The Broad Institute Genome Sequencing Center for Infectious Disease"/>
            <person name="Wu L."/>
            <person name="Ma J."/>
        </authorList>
    </citation>
    <scope>NUCLEOTIDE SEQUENCE [LARGE SCALE GENOMIC DNA]</scope>
    <source>
        <strain evidence="5">JCM 16082</strain>
    </source>
</reference>
<organism evidence="4 5">
    <name type="scientific">Gangjinia marincola</name>
    <dbReference type="NCBI Taxonomy" id="578463"/>
    <lineage>
        <taxon>Bacteria</taxon>
        <taxon>Pseudomonadati</taxon>
        <taxon>Bacteroidota</taxon>
        <taxon>Flavobacteriia</taxon>
        <taxon>Flavobacteriales</taxon>
        <taxon>Flavobacteriaceae</taxon>
        <taxon>Gangjinia</taxon>
    </lineage>
</organism>
<evidence type="ECO:0000313" key="4">
    <source>
        <dbReference type="EMBL" id="GAA0871558.1"/>
    </source>
</evidence>
<dbReference type="SUPFAM" id="SSF110296">
    <property type="entry name" value="Oligoxyloglucan reducing end-specific cellobiohydrolase"/>
    <property type="match status" value="2"/>
</dbReference>
<feature type="domain" description="Secretion system C-terminal sorting" evidence="3">
    <location>
        <begin position="1042"/>
        <end position="1115"/>
    </location>
</feature>
<dbReference type="PANTHER" id="PTHR43739">
    <property type="entry name" value="XYLOGLUCANASE (EUROFUNG)"/>
    <property type="match status" value="1"/>
</dbReference>
<evidence type="ECO:0000313" key="5">
    <source>
        <dbReference type="Proteomes" id="UP001500507"/>
    </source>
</evidence>
<dbReference type="EMBL" id="BAAAFG010000002">
    <property type="protein sequence ID" value="GAA0871558.1"/>
    <property type="molecule type" value="Genomic_DNA"/>
</dbReference>
<comment type="caution">
    <text evidence="4">The sequence shown here is derived from an EMBL/GenBank/DDBJ whole genome shotgun (WGS) entry which is preliminary data.</text>
</comment>
<feature type="chain" id="PRO_5045711635" evidence="2">
    <location>
        <begin position="20"/>
        <end position="1117"/>
    </location>
</feature>
<evidence type="ECO:0000259" key="3">
    <source>
        <dbReference type="Pfam" id="PF18962"/>
    </source>
</evidence>
<protein>
    <submittedName>
        <fullName evidence="4">T9SS type A sorting domain-containing protein</fullName>
    </submittedName>
</protein>
<feature type="signal peptide" evidence="2">
    <location>
        <begin position="1"/>
        <end position="19"/>
    </location>
</feature>
<evidence type="ECO:0000256" key="1">
    <source>
        <dbReference type="ARBA" id="ARBA00022729"/>
    </source>
</evidence>
<dbReference type="Proteomes" id="UP001500507">
    <property type="component" value="Unassembled WGS sequence"/>
</dbReference>
<gene>
    <name evidence="4" type="ORF">GCM10009117_07040</name>
</gene>
<dbReference type="InterPro" id="IPR015943">
    <property type="entry name" value="WD40/YVTN_repeat-like_dom_sf"/>
</dbReference>
<dbReference type="InterPro" id="IPR026444">
    <property type="entry name" value="Secre_tail"/>
</dbReference>
<dbReference type="Gene3D" id="2.130.10.10">
    <property type="entry name" value="YVTN repeat-like/Quinoprotein amine dehydrogenase"/>
    <property type="match status" value="3"/>
</dbReference>
<dbReference type="Gene3D" id="2.60.120.260">
    <property type="entry name" value="Galactose-binding domain-like"/>
    <property type="match status" value="1"/>
</dbReference>
<dbReference type="RefSeq" id="WP_343763911.1">
    <property type="nucleotide sequence ID" value="NZ_BAAAFG010000002.1"/>
</dbReference>
<dbReference type="Pfam" id="PF20773">
    <property type="entry name" value="InhA-like_MAM"/>
    <property type="match status" value="1"/>
</dbReference>
<evidence type="ECO:0000256" key="2">
    <source>
        <dbReference type="SAM" id="SignalP"/>
    </source>
</evidence>
<dbReference type="InterPro" id="IPR052025">
    <property type="entry name" value="Xyloglucanase_GH74"/>
</dbReference>
<name>A0ABP3XQI1_9FLAO</name>
<dbReference type="Gene3D" id="2.60.40.10">
    <property type="entry name" value="Immunoglobulins"/>
    <property type="match status" value="1"/>
</dbReference>
<dbReference type="Pfam" id="PF18962">
    <property type="entry name" value="Por_Secre_tail"/>
    <property type="match status" value="1"/>
</dbReference>
<sequence length="1117" mass="122483">MKNLILNLLLLLGSIAILAQTGMNTPWMQELSAEGDKSSAIDFSTIQQSFENYWKGKDTTLKGIGYKQFKRWEEHWKYNLHENGTLITPAEFWRLWQEKNAISNRMNDESDWTSSGPYDHVNSGSWSSGQGRLNAVAVDPQNADVIYVGAPAGGIWKSLDAGQTWEPLSDYLPQIGVSAIAIHPTNTNIIYIGTGDDDAGDTYSVGVLKTIDGGITWNMTDLSFNGTGKRINEIYLDPSDSDKIFVSSNNGFYRSTDAGVNFTRTLFQDLDDMKLMPGNSDVIYAATANRVYRSTDNGVSFSNQSTGLPVSGGRTVLATSAAAPNNVYVLKATNGFNFQGVYQSNDGGSSYARIDNGTDIFGGSSQAWYDLAFDVSDTNPNEMFMGVVNVWKSANGGQSFSQWNSWNAPNSARYTHADIHQIRYIGNTLFFCTDGGLYTSMDGNTTTDRTEGLVISQFYRISVAEQTSQKMVGGLQDNGGYGYTNDIWHNYYGADGMDNIINPNNENEIWGFTQFGGGLYYSNNGGQSIAGSISGAGGGNWITPIAINGDEEIFAGYGRLYQLNGNSFTQISNNTGTIDVLELDPLDTDIMYVGVNNLLKKSTDHGQLFTNVSSFPTNITSIEVNNNNNNLIYVTTSGSNGRVYKSVDGGSSFQNISENLPNTPKLVIKHQAQHPDNPLFLGTSLSVYRYDDVSGDWSVFANNLPNVPIRDLEINLADGNLTAATYGRGVWQSDIPIVLPAYDIRLLSVEVNNEISCGSSLPKVRVENKGVNDITQIVFDYILDGNSDQFIWNGNLSSLEETTVDFPITISSSGLHSIAVIATIANDTYPANNEGATTFSINSSGVQNDIYDFEGDGDDLLVVQSNGPDLWERGVPTGNVLNNAASGTRVYGTNLDGQHGNNVTSYLLSPCYNLSLMDQPVLKFEMAFQLELNWDVAYVEYSIDGGNTWDILGTANDANWYNSNYSQCTLCTGAQWTGETSTTMASYSYDLTAFSNEEEFIARFVFKSDQAVTREGVVIDDFVIESQQLSNPSVELDGMISIYPNPSKEIINISYPAYLKDLTIEMIDVTGKLIKSWRNNDVQEKEAALDISQFATGVYFVRINSNLGSVSKRIIKH</sequence>
<keyword evidence="5" id="KW-1185">Reference proteome</keyword>
<dbReference type="PANTHER" id="PTHR43739:SF5">
    <property type="entry name" value="EXO-ALPHA-SIALIDASE"/>
    <property type="match status" value="1"/>
</dbReference>
<dbReference type="NCBIfam" id="TIGR04183">
    <property type="entry name" value="Por_Secre_tail"/>
    <property type="match status" value="1"/>
</dbReference>
<accession>A0ABP3XQI1</accession>
<dbReference type="InterPro" id="IPR013783">
    <property type="entry name" value="Ig-like_fold"/>
</dbReference>
<proteinExistence type="predicted"/>
<keyword evidence="1 2" id="KW-0732">Signal</keyword>